<dbReference type="PROSITE" id="PS50088">
    <property type="entry name" value="ANK_REPEAT"/>
    <property type="match status" value="2"/>
</dbReference>
<evidence type="ECO:0000256" key="1">
    <source>
        <dbReference type="ARBA" id="ARBA00004141"/>
    </source>
</evidence>
<dbReference type="AlphaFoldDB" id="A0AAE1MLS6"/>
<gene>
    <name evidence="11" type="ORF">QN277_022362</name>
</gene>
<protein>
    <recommendedName>
        <fullName evidence="10">PGG domain-containing protein</fullName>
    </recommendedName>
</protein>
<dbReference type="PANTHER" id="PTHR24186:SF37">
    <property type="entry name" value="PGG DOMAIN-CONTAINING PROTEIN"/>
    <property type="match status" value="1"/>
</dbReference>
<dbReference type="InterPro" id="IPR026961">
    <property type="entry name" value="PGG_dom"/>
</dbReference>
<feature type="transmembrane region" description="Helical" evidence="9">
    <location>
        <begin position="454"/>
        <end position="484"/>
    </location>
</feature>
<evidence type="ECO:0000256" key="5">
    <source>
        <dbReference type="ARBA" id="ARBA00022989"/>
    </source>
</evidence>
<dbReference type="EMBL" id="JAWXYG010000006">
    <property type="protein sequence ID" value="KAK4269170.1"/>
    <property type="molecule type" value="Genomic_DNA"/>
</dbReference>
<feature type="domain" description="PGG" evidence="10">
    <location>
        <begin position="293"/>
        <end position="328"/>
    </location>
</feature>
<dbReference type="PROSITE" id="PS50297">
    <property type="entry name" value="ANK_REP_REGION"/>
    <property type="match status" value="2"/>
</dbReference>
<feature type="repeat" description="ANK" evidence="8">
    <location>
        <begin position="117"/>
        <end position="150"/>
    </location>
</feature>
<keyword evidence="3 9" id="KW-0812">Transmembrane</keyword>
<evidence type="ECO:0000256" key="9">
    <source>
        <dbReference type="SAM" id="Phobius"/>
    </source>
</evidence>
<evidence type="ECO:0000256" key="6">
    <source>
        <dbReference type="ARBA" id="ARBA00023043"/>
    </source>
</evidence>
<accession>A0AAE1MLS6</accession>
<name>A0AAE1MLS6_9FABA</name>
<comment type="subcellular location">
    <subcellularLocation>
        <location evidence="2">Cell membrane</location>
        <topology evidence="2">Peripheral membrane protein</topology>
        <orientation evidence="2">Cytoplasmic side</orientation>
    </subcellularLocation>
    <subcellularLocation>
        <location evidence="1">Membrane</location>
        <topology evidence="1">Multi-pass membrane protein</topology>
    </subcellularLocation>
</comment>
<reference evidence="11" key="1">
    <citation type="submission" date="2023-10" db="EMBL/GenBank/DDBJ databases">
        <title>Chromosome-level genome of the transformable northern wattle, Acacia crassicarpa.</title>
        <authorList>
            <person name="Massaro I."/>
            <person name="Sinha N.R."/>
            <person name="Poethig S."/>
            <person name="Leichty A.R."/>
        </authorList>
    </citation>
    <scope>NUCLEOTIDE SEQUENCE</scope>
    <source>
        <strain evidence="11">Acra3RX</strain>
        <tissue evidence="11">Leaf</tissue>
    </source>
</reference>
<dbReference type="GO" id="GO:0005886">
    <property type="term" value="C:plasma membrane"/>
    <property type="evidence" value="ECO:0007669"/>
    <property type="project" value="UniProtKB-SubCell"/>
</dbReference>
<dbReference type="PANTHER" id="PTHR24186">
    <property type="entry name" value="PROTEIN PHOSPHATASE 1 REGULATORY SUBUNIT"/>
    <property type="match status" value="1"/>
</dbReference>
<evidence type="ECO:0000259" key="10">
    <source>
        <dbReference type="Pfam" id="PF13962"/>
    </source>
</evidence>
<keyword evidence="4" id="KW-0677">Repeat</keyword>
<keyword evidence="6 8" id="KW-0040">ANK repeat</keyword>
<feature type="transmembrane region" description="Helical" evidence="9">
    <location>
        <begin position="381"/>
        <end position="403"/>
    </location>
</feature>
<feature type="transmembrane region" description="Helical" evidence="9">
    <location>
        <begin position="415"/>
        <end position="442"/>
    </location>
</feature>
<dbReference type="Pfam" id="PF13962">
    <property type="entry name" value="PGG"/>
    <property type="match status" value="2"/>
</dbReference>
<dbReference type="SMART" id="SM00248">
    <property type="entry name" value="ANK"/>
    <property type="match status" value="6"/>
</dbReference>
<dbReference type="SUPFAM" id="SSF48403">
    <property type="entry name" value="Ankyrin repeat"/>
    <property type="match status" value="1"/>
</dbReference>
<dbReference type="Pfam" id="PF12796">
    <property type="entry name" value="Ank_2"/>
    <property type="match status" value="2"/>
</dbReference>
<keyword evidence="5 9" id="KW-1133">Transmembrane helix</keyword>
<dbReference type="Gene3D" id="1.25.40.20">
    <property type="entry name" value="Ankyrin repeat-containing domain"/>
    <property type="match status" value="1"/>
</dbReference>
<organism evidence="11 12">
    <name type="scientific">Acacia crassicarpa</name>
    <name type="common">northern wattle</name>
    <dbReference type="NCBI Taxonomy" id="499986"/>
    <lineage>
        <taxon>Eukaryota</taxon>
        <taxon>Viridiplantae</taxon>
        <taxon>Streptophyta</taxon>
        <taxon>Embryophyta</taxon>
        <taxon>Tracheophyta</taxon>
        <taxon>Spermatophyta</taxon>
        <taxon>Magnoliopsida</taxon>
        <taxon>eudicotyledons</taxon>
        <taxon>Gunneridae</taxon>
        <taxon>Pentapetalae</taxon>
        <taxon>rosids</taxon>
        <taxon>fabids</taxon>
        <taxon>Fabales</taxon>
        <taxon>Fabaceae</taxon>
        <taxon>Caesalpinioideae</taxon>
        <taxon>mimosoid clade</taxon>
        <taxon>Acacieae</taxon>
        <taxon>Acacia</taxon>
    </lineage>
</organism>
<sequence length="513" mass="57439">MNIETAYHHEEDKMSVLYEASYKGCVSTLNLLLQEDPGLLYKISSQTIFIETPLHISASHGHLEFTKTLLSHKPELALERNSSKSTPLQLASAEGHIDIVKQLLEAREVACLVVDQEGRIPLHYAVIRGRKDVVLELIRAKPESLKILDDMGKTIFHLCVTYNQLEILKDLVKLDTHDSHELLIKGDLDGKNTILHLAIMLKQVETVSYLISIPKIRSGALNLKNDMGYSAPEITHRITKDSKSLEIQVILMESGIKCGRREKIDVASESCGKKWSWKNVFKIIDKLLQYNGDWLEDMRGNLSLVATVISSITFQTVLNPPGGIIQQAIRPSDPDFNLTSSFNTSIADGPLGCLSYIDVFGNYRSSCPGKAMLAYRKPCCFGYFLMNNTISFIASLGVLLLLVSGIPLKHRFVMWMLSIGMGLTLTCLLNAYFFSLLLIYPFTDSPDPTHSPNAFVLFTATSCFTGLSVLVGIYMAAIFVRWVVKKLKDKTKYRKWPRNRNGQCLISSKSIDA</sequence>
<keyword evidence="7 9" id="KW-0472">Membrane</keyword>
<evidence type="ECO:0000256" key="8">
    <source>
        <dbReference type="PROSITE-ProRule" id="PRU00023"/>
    </source>
</evidence>
<feature type="domain" description="PGG" evidence="10">
    <location>
        <begin position="361"/>
        <end position="437"/>
    </location>
</feature>
<evidence type="ECO:0000256" key="3">
    <source>
        <dbReference type="ARBA" id="ARBA00022692"/>
    </source>
</evidence>
<evidence type="ECO:0000256" key="2">
    <source>
        <dbReference type="ARBA" id="ARBA00004413"/>
    </source>
</evidence>
<keyword evidence="12" id="KW-1185">Reference proteome</keyword>
<evidence type="ECO:0000256" key="7">
    <source>
        <dbReference type="ARBA" id="ARBA00023136"/>
    </source>
</evidence>
<evidence type="ECO:0000313" key="11">
    <source>
        <dbReference type="EMBL" id="KAK4269170.1"/>
    </source>
</evidence>
<evidence type="ECO:0000256" key="4">
    <source>
        <dbReference type="ARBA" id="ARBA00022737"/>
    </source>
</evidence>
<proteinExistence type="predicted"/>
<feature type="repeat" description="ANK" evidence="8">
    <location>
        <begin position="83"/>
        <end position="105"/>
    </location>
</feature>
<evidence type="ECO:0000313" key="12">
    <source>
        <dbReference type="Proteomes" id="UP001293593"/>
    </source>
</evidence>
<comment type="caution">
    <text evidence="11">The sequence shown here is derived from an EMBL/GenBank/DDBJ whole genome shotgun (WGS) entry which is preliminary data.</text>
</comment>
<dbReference type="InterPro" id="IPR036770">
    <property type="entry name" value="Ankyrin_rpt-contain_sf"/>
</dbReference>
<dbReference type="Proteomes" id="UP001293593">
    <property type="component" value="Unassembled WGS sequence"/>
</dbReference>
<dbReference type="InterPro" id="IPR002110">
    <property type="entry name" value="Ankyrin_rpt"/>
</dbReference>